<feature type="transmembrane region" description="Helical" evidence="1">
    <location>
        <begin position="369"/>
        <end position="395"/>
    </location>
</feature>
<keyword evidence="1" id="KW-0472">Membrane</keyword>
<feature type="signal peptide" evidence="2">
    <location>
        <begin position="1"/>
        <end position="30"/>
    </location>
</feature>
<feature type="transmembrane region" description="Helical" evidence="1">
    <location>
        <begin position="67"/>
        <end position="86"/>
    </location>
</feature>
<keyword evidence="2" id="KW-0732">Signal</keyword>
<name>A0ABU2WD88_9GAMM</name>
<dbReference type="Proteomes" id="UP001254608">
    <property type="component" value="Unassembled WGS sequence"/>
</dbReference>
<evidence type="ECO:0000313" key="4">
    <source>
        <dbReference type="Proteomes" id="UP001254608"/>
    </source>
</evidence>
<gene>
    <name evidence="3" type="ORF">RM530_00480</name>
</gene>
<dbReference type="EMBL" id="JAVRIC010000001">
    <property type="protein sequence ID" value="MDT0495844.1"/>
    <property type="molecule type" value="Genomic_DNA"/>
</dbReference>
<evidence type="ECO:0000256" key="1">
    <source>
        <dbReference type="SAM" id="Phobius"/>
    </source>
</evidence>
<feature type="chain" id="PRO_5046629038" description="SH3 domain-containing protein" evidence="2">
    <location>
        <begin position="31"/>
        <end position="468"/>
    </location>
</feature>
<feature type="transmembrane region" description="Helical" evidence="1">
    <location>
        <begin position="343"/>
        <end position="363"/>
    </location>
</feature>
<sequence length="468" mass="51200">MKSIVRVRHLMWAALLLAGTLCSIAQPVLAIPAEEAAAPPELVAPSPILEPLKPGQSGALPWAFNPVWFLLLGLTLPAAVWTGLAWKRAFDTDPARLRRSGVRDLHRLIAELRRPGVFPQARHLYRWMDASARAWNLQVSTPTASEISSAVFELSQDAVCSGRWYALWCSTERGLFSAEAALPSDWLERAGSAADDIEMPPREHRLPDRRAHWLPTMQTLMLATVLGFSGAARSAEIPVEDAPVVDWAQVQAPAQSALQADWTDWAAHENLAMLNIERENWNVAVAHGTASFLLHSSAPHARNNLRFALAQTAMADPTLKRLFFGAWYQRLPSWLSASGWQRLALLSGLLLAFALGVVVIALYRPRRRLLIGLGAGGGATAVLLLAVSVLCWSAYGDLRYVDVGMVVQKVKLSPEPTDLVPEEETAPLVAGAVVKVSRSFLGWKRIVASQGPSGWVRDNAVIPLYADR</sequence>
<proteinExistence type="predicted"/>
<comment type="caution">
    <text evidence="3">The sequence shown here is derived from an EMBL/GenBank/DDBJ whole genome shotgun (WGS) entry which is preliminary data.</text>
</comment>
<reference evidence="3 4" key="1">
    <citation type="submission" date="2023-09" db="EMBL/GenBank/DDBJ databases">
        <authorList>
            <person name="Rey-Velasco X."/>
        </authorList>
    </citation>
    <scope>NUCLEOTIDE SEQUENCE [LARGE SCALE GENOMIC DNA]</scope>
    <source>
        <strain evidence="3 4">W345</strain>
    </source>
</reference>
<keyword evidence="4" id="KW-1185">Reference proteome</keyword>
<organism evidence="3 4">
    <name type="scientific">Banduia mediterranea</name>
    <dbReference type="NCBI Taxonomy" id="3075609"/>
    <lineage>
        <taxon>Bacteria</taxon>
        <taxon>Pseudomonadati</taxon>
        <taxon>Pseudomonadota</taxon>
        <taxon>Gammaproteobacteria</taxon>
        <taxon>Nevskiales</taxon>
        <taxon>Algiphilaceae</taxon>
        <taxon>Banduia</taxon>
    </lineage>
</organism>
<evidence type="ECO:0000256" key="2">
    <source>
        <dbReference type="SAM" id="SignalP"/>
    </source>
</evidence>
<keyword evidence="1" id="KW-0812">Transmembrane</keyword>
<evidence type="ECO:0008006" key="5">
    <source>
        <dbReference type="Google" id="ProtNLM"/>
    </source>
</evidence>
<accession>A0ABU2WD88</accession>
<keyword evidence="1" id="KW-1133">Transmembrane helix</keyword>
<dbReference type="RefSeq" id="WP_311363236.1">
    <property type="nucleotide sequence ID" value="NZ_JAVRIC010000001.1"/>
</dbReference>
<protein>
    <recommendedName>
        <fullName evidence="5">SH3 domain-containing protein</fullName>
    </recommendedName>
</protein>
<evidence type="ECO:0000313" key="3">
    <source>
        <dbReference type="EMBL" id="MDT0495844.1"/>
    </source>
</evidence>